<proteinExistence type="predicted"/>
<dbReference type="RefSeq" id="WP_147168570.1">
    <property type="nucleotide sequence ID" value="NZ_VOOR01000038.1"/>
</dbReference>
<dbReference type="GO" id="GO:0016787">
    <property type="term" value="F:hydrolase activity"/>
    <property type="evidence" value="ECO:0007669"/>
    <property type="project" value="UniProtKB-KW"/>
</dbReference>
<accession>A0A5C6RL59</accession>
<sequence length="285" mass="31570">MQRPQPIRKYLIRTLLLLGALLLGLGLFIEAADRYLSSQRGAEWLYEDIGQPKSINYSESGLRYLTVGDTSLQPLLLLHGAPGGLFDWLPLAGQDSLYRQFYLIIPERRGYGGTRPRQPEPDVAAQASEMALLLSDAANKPATVAGHSYGAPIAAALAGLSPGQVRQLYAISGQYDPSSEVTFSISYWVAHPFFSYFMPSMLWSANTEKLEHPDALVRAEPLFQSIKCPTYIIHGDEDALVPYSNAAYLAERVPQAEVFTLKGESHPVHVQMPAFFARLFLRKAQ</sequence>
<dbReference type="InterPro" id="IPR029058">
    <property type="entry name" value="AB_hydrolase_fold"/>
</dbReference>
<comment type="caution">
    <text evidence="2">The sequence shown here is derived from an EMBL/GenBank/DDBJ whole genome shotgun (WGS) entry which is preliminary data.</text>
</comment>
<evidence type="ECO:0000313" key="2">
    <source>
        <dbReference type="EMBL" id="TXB62062.1"/>
    </source>
</evidence>
<dbReference type="Gene3D" id="3.40.50.1820">
    <property type="entry name" value="alpha/beta hydrolase"/>
    <property type="match status" value="1"/>
</dbReference>
<keyword evidence="2" id="KW-0378">Hydrolase</keyword>
<dbReference type="EMBL" id="VOOR01000038">
    <property type="protein sequence ID" value="TXB62062.1"/>
    <property type="molecule type" value="Genomic_DNA"/>
</dbReference>
<dbReference type="Proteomes" id="UP000321580">
    <property type="component" value="Unassembled WGS sequence"/>
</dbReference>
<dbReference type="GO" id="GO:0016020">
    <property type="term" value="C:membrane"/>
    <property type="evidence" value="ECO:0007669"/>
    <property type="project" value="TreeGrafter"/>
</dbReference>
<dbReference type="OrthoDB" id="1224630at2"/>
<dbReference type="PANTHER" id="PTHR43798:SF33">
    <property type="entry name" value="HYDROLASE, PUTATIVE (AFU_ORTHOLOGUE AFUA_2G14860)-RELATED"/>
    <property type="match status" value="1"/>
</dbReference>
<reference evidence="2 3" key="1">
    <citation type="submission" date="2019-08" db="EMBL/GenBank/DDBJ databases">
        <title>Genome of Phaeodactylibacter luteus.</title>
        <authorList>
            <person name="Bowman J.P."/>
        </authorList>
    </citation>
    <scope>NUCLEOTIDE SEQUENCE [LARGE SCALE GENOMIC DNA]</scope>
    <source>
        <strain evidence="2 3">KCTC 42180</strain>
    </source>
</reference>
<dbReference type="PANTHER" id="PTHR43798">
    <property type="entry name" value="MONOACYLGLYCEROL LIPASE"/>
    <property type="match status" value="1"/>
</dbReference>
<name>A0A5C6RL59_9BACT</name>
<protein>
    <submittedName>
        <fullName evidence="2">Alpha/beta hydrolase</fullName>
    </submittedName>
</protein>
<evidence type="ECO:0000259" key="1">
    <source>
        <dbReference type="Pfam" id="PF12697"/>
    </source>
</evidence>
<dbReference type="InterPro" id="IPR050266">
    <property type="entry name" value="AB_hydrolase_sf"/>
</dbReference>
<gene>
    <name evidence="2" type="ORF">FRY97_16005</name>
</gene>
<dbReference type="Pfam" id="PF12697">
    <property type="entry name" value="Abhydrolase_6"/>
    <property type="match status" value="1"/>
</dbReference>
<organism evidence="2 3">
    <name type="scientific">Phaeodactylibacter luteus</name>
    <dbReference type="NCBI Taxonomy" id="1564516"/>
    <lineage>
        <taxon>Bacteria</taxon>
        <taxon>Pseudomonadati</taxon>
        <taxon>Bacteroidota</taxon>
        <taxon>Saprospiria</taxon>
        <taxon>Saprospirales</taxon>
        <taxon>Haliscomenobacteraceae</taxon>
        <taxon>Phaeodactylibacter</taxon>
    </lineage>
</organism>
<dbReference type="SUPFAM" id="SSF53474">
    <property type="entry name" value="alpha/beta-Hydrolases"/>
    <property type="match status" value="1"/>
</dbReference>
<evidence type="ECO:0000313" key="3">
    <source>
        <dbReference type="Proteomes" id="UP000321580"/>
    </source>
</evidence>
<dbReference type="InterPro" id="IPR000073">
    <property type="entry name" value="AB_hydrolase_1"/>
</dbReference>
<keyword evidence="3" id="KW-1185">Reference proteome</keyword>
<feature type="domain" description="AB hydrolase-1" evidence="1">
    <location>
        <begin position="75"/>
        <end position="278"/>
    </location>
</feature>
<dbReference type="AlphaFoldDB" id="A0A5C6RL59"/>